<evidence type="ECO:0000313" key="2">
    <source>
        <dbReference type="EMBL" id="EEQ81265.1"/>
    </source>
</evidence>
<evidence type="ECO:0000313" key="3">
    <source>
        <dbReference type="Proteomes" id="UP000009082"/>
    </source>
</evidence>
<dbReference type="AlphaFoldDB" id="C4VBY7"/>
<reference evidence="2 3" key="1">
    <citation type="journal article" date="2009" name="PLoS Pathog.">
        <title>Genomic analyses of the microsporidian Nosema ceranae, an emergent pathogen of honey bees.</title>
        <authorList>
            <person name="Cornman R.S."/>
            <person name="Chen Y.P."/>
            <person name="Schatz M.C."/>
            <person name="Street C."/>
            <person name="Zhao Y."/>
            <person name="Desany B."/>
            <person name="Egholm M."/>
            <person name="Hutchison S."/>
            <person name="Pettis J.S."/>
            <person name="Lipkin W.I."/>
            <person name="Evans J.D."/>
        </authorList>
    </citation>
    <scope>NUCLEOTIDE SEQUENCE [LARGE SCALE GENOMIC DNA]</scope>
    <source>
        <strain evidence="2 3">BRL01</strain>
    </source>
</reference>
<dbReference type="KEGG" id="nce:NCER_102400"/>
<keyword evidence="1" id="KW-0472">Membrane</keyword>
<sequence length="162" mass="19052">MKMNKQLNKSTSRCSNYEKHYKLLFSKFVQQNNHCSLHYLRSILKPHYHAIPFVYSSIKFKCWFVFFFYLNVIKFSFKSITVNIFDPCATCIISLIVDKLYGSFSTKSFKHISLLTILTSPFGLLIVLIEYLHSDTDFLIIPLFSKSTKYLFVFSFKLCSTN</sequence>
<feature type="transmembrane region" description="Helical" evidence="1">
    <location>
        <begin position="113"/>
        <end position="132"/>
    </location>
</feature>
<feature type="transmembrane region" description="Helical" evidence="1">
    <location>
        <begin position="50"/>
        <end position="70"/>
    </location>
</feature>
<gene>
    <name evidence="2" type="ORF">NCER_102400</name>
</gene>
<dbReference type="HOGENOM" id="CLU_1687159_0_0_1"/>
<protein>
    <submittedName>
        <fullName evidence="2">Uncharacterized protein</fullName>
    </submittedName>
</protein>
<evidence type="ECO:0000256" key="1">
    <source>
        <dbReference type="SAM" id="Phobius"/>
    </source>
</evidence>
<dbReference type="InParanoid" id="C4VBY7"/>
<keyword evidence="1" id="KW-1133">Transmembrane helix</keyword>
<organism evidence="2 3">
    <name type="scientific">Vairimorpha ceranae (strain BRL01)</name>
    <name type="common">Microsporidian parasite</name>
    <name type="synonym">Nosema ceranae</name>
    <dbReference type="NCBI Taxonomy" id="578460"/>
    <lineage>
        <taxon>Eukaryota</taxon>
        <taxon>Fungi</taxon>
        <taxon>Fungi incertae sedis</taxon>
        <taxon>Microsporidia</taxon>
        <taxon>Nosematidae</taxon>
        <taxon>Vairimorpha</taxon>
    </lineage>
</organism>
<dbReference type="VEuPathDB" id="MicrosporidiaDB:NCER_102400"/>
<comment type="caution">
    <text evidence="2">The sequence shown here is derived from an EMBL/GenBank/DDBJ whole genome shotgun (WGS) entry which is preliminary data.</text>
</comment>
<accession>C4VBY7</accession>
<dbReference type="EMBL" id="ACOL01001221">
    <property type="protein sequence ID" value="EEQ81265.1"/>
    <property type="molecule type" value="Genomic_DNA"/>
</dbReference>
<proteinExistence type="predicted"/>
<dbReference type="Proteomes" id="UP000009082">
    <property type="component" value="Unassembled WGS sequence"/>
</dbReference>
<feature type="transmembrane region" description="Helical" evidence="1">
    <location>
        <begin position="82"/>
        <end position="101"/>
    </location>
</feature>
<keyword evidence="1" id="KW-0812">Transmembrane</keyword>
<name>C4VBY7_VAIC1</name>